<accession>R5V9B6</accession>
<reference evidence="1" key="1">
    <citation type="submission" date="2012-11" db="EMBL/GenBank/DDBJ databases">
        <title>Dependencies among metagenomic species, viruses, plasmids and units of genetic variation.</title>
        <authorList>
            <person name="Nielsen H.B."/>
            <person name="Almeida M."/>
            <person name="Juncker A.S."/>
            <person name="Rasmussen S."/>
            <person name="Li J."/>
            <person name="Sunagawa S."/>
            <person name="Plichta D."/>
            <person name="Gautier L."/>
            <person name="Le Chatelier E."/>
            <person name="Peletier E."/>
            <person name="Bonde I."/>
            <person name="Nielsen T."/>
            <person name="Manichanh C."/>
            <person name="Arumugam M."/>
            <person name="Batto J."/>
            <person name="Santos M.B.Q.D."/>
            <person name="Blom N."/>
            <person name="Borruel N."/>
            <person name="Burgdorf K.S."/>
            <person name="Boumezbeur F."/>
            <person name="Casellas F."/>
            <person name="Dore J."/>
            <person name="Guarner F."/>
            <person name="Hansen T."/>
            <person name="Hildebrand F."/>
            <person name="Kaas R.S."/>
            <person name="Kennedy S."/>
            <person name="Kristiansen K."/>
            <person name="Kultima J.R."/>
            <person name="Leonard P."/>
            <person name="Levenez F."/>
            <person name="Lund O."/>
            <person name="Moumen B."/>
            <person name="Le Paslier D."/>
            <person name="Pons N."/>
            <person name="Pedersen O."/>
            <person name="Prifti E."/>
            <person name="Qin J."/>
            <person name="Raes J."/>
            <person name="Tap J."/>
            <person name="Tims S."/>
            <person name="Ussery D.W."/>
            <person name="Yamada T."/>
            <person name="MetaHit consortium"/>
            <person name="Renault P."/>
            <person name="Sicheritz-Ponten T."/>
            <person name="Bork P."/>
            <person name="Wang J."/>
            <person name="Brunak S."/>
            <person name="Ehrlich S.D."/>
        </authorList>
    </citation>
    <scope>NUCLEOTIDE SEQUENCE [LARGE SCALE GENOMIC DNA]</scope>
</reference>
<dbReference type="EMBL" id="CBAT010000099">
    <property type="protein sequence ID" value="CCZ86975.1"/>
    <property type="molecule type" value="Genomic_DNA"/>
</dbReference>
<dbReference type="AlphaFoldDB" id="R5V9B6"/>
<evidence type="ECO:0000313" key="2">
    <source>
        <dbReference type="Proteomes" id="UP000018372"/>
    </source>
</evidence>
<gene>
    <name evidence="1" type="ORF">BN536_01813</name>
</gene>
<proteinExistence type="predicted"/>
<organism evidence="1 2">
    <name type="scientific">Phocaeicola plebeius CAG:211</name>
    <dbReference type="NCBI Taxonomy" id="1263052"/>
    <lineage>
        <taxon>Bacteria</taxon>
        <taxon>Pseudomonadati</taxon>
        <taxon>Bacteroidota</taxon>
        <taxon>Bacteroidia</taxon>
        <taxon>Bacteroidales</taxon>
        <taxon>Bacteroidaceae</taxon>
        <taxon>Phocaeicola</taxon>
    </lineage>
</organism>
<comment type="caution">
    <text evidence="1">The sequence shown here is derived from an EMBL/GenBank/DDBJ whole genome shotgun (WGS) entry which is preliminary data.</text>
</comment>
<sequence length="45" mass="5408">MLFFFHGKMQLYAVDRIELTDFNSMADFILLPLRRIKLNIHLILV</sequence>
<dbReference type="Proteomes" id="UP000018372">
    <property type="component" value="Unassembled WGS sequence"/>
</dbReference>
<evidence type="ECO:0000313" key="1">
    <source>
        <dbReference type="EMBL" id="CCZ86975.1"/>
    </source>
</evidence>
<name>R5V9B6_9BACT</name>
<protein>
    <submittedName>
        <fullName evidence="1">Uncharacterized protein</fullName>
    </submittedName>
</protein>